<dbReference type="EMBL" id="RBXR01000001">
    <property type="protein sequence ID" value="RKT73382.1"/>
    <property type="molecule type" value="Genomic_DNA"/>
</dbReference>
<keyword evidence="3" id="KW-1185">Reference proteome</keyword>
<comment type="caution">
    <text evidence="2">The sequence shown here is derived from an EMBL/GenBank/DDBJ whole genome shotgun (WGS) entry which is preliminary data.</text>
</comment>
<name>A0A495XH71_9PSEU</name>
<feature type="chain" id="PRO_5019803216" evidence="1">
    <location>
        <begin position="26"/>
        <end position="266"/>
    </location>
</feature>
<reference evidence="2 3" key="1">
    <citation type="submission" date="2018-10" db="EMBL/GenBank/DDBJ databases">
        <title>Sequencing the genomes of 1000 actinobacteria strains.</title>
        <authorList>
            <person name="Klenk H.-P."/>
        </authorList>
    </citation>
    <scope>NUCLEOTIDE SEQUENCE [LARGE SCALE GENOMIC DNA]</scope>
    <source>
        <strain evidence="2 3">DSM 43911</strain>
    </source>
</reference>
<dbReference type="RefSeq" id="WP_246029991.1">
    <property type="nucleotide sequence ID" value="NZ_JBIUBA010000014.1"/>
</dbReference>
<dbReference type="Proteomes" id="UP000272729">
    <property type="component" value="Unassembled WGS sequence"/>
</dbReference>
<evidence type="ECO:0000313" key="3">
    <source>
        <dbReference type="Proteomes" id="UP000272729"/>
    </source>
</evidence>
<dbReference type="Pfam" id="PF13365">
    <property type="entry name" value="Trypsin_2"/>
    <property type="match status" value="1"/>
</dbReference>
<proteinExistence type="predicted"/>
<accession>A0A495XH71</accession>
<evidence type="ECO:0000313" key="2">
    <source>
        <dbReference type="EMBL" id="RKT73382.1"/>
    </source>
</evidence>
<evidence type="ECO:0000256" key="1">
    <source>
        <dbReference type="SAM" id="SignalP"/>
    </source>
</evidence>
<dbReference type="SUPFAM" id="SSF50494">
    <property type="entry name" value="Trypsin-like serine proteases"/>
    <property type="match status" value="1"/>
</dbReference>
<protein>
    <submittedName>
        <fullName evidence="2">Trypsin-like peptidase</fullName>
    </submittedName>
</protein>
<dbReference type="Gene3D" id="2.40.10.10">
    <property type="entry name" value="Trypsin-like serine proteases"/>
    <property type="match status" value="1"/>
</dbReference>
<feature type="signal peptide" evidence="1">
    <location>
        <begin position="1"/>
        <end position="25"/>
    </location>
</feature>
<gene>
    <name evidence="2" type="ORF">DFJ66_6715</name>
</gene>
<dbReference type="InterPro" id="IPR009003">
    <property type="entry name" value="Peptidase_S1_PA"/>
</dbReference>
<organism evidence="2 3">
    <name type="scientific">Saccharothrix variisporea</name>
    <dbReference type="NCBI Taxonomy" id="543527"/>
    <lineage>
        <taxon>Bacteria</taxon>
        <taxon>Bacillati</taxon>
        <taxon>Actinomycetota</taxon>
        <taxon>Actinomycetes</taxon>
        <taxon>Pseudonocardiales</taxon>
        <taxon>Pseudonocardiaceae</taxon>
        <taxon>Saccharothrix</taxon>
    </lineage>
</organism>
<sequence length="266" mass="27758">MAKRVPGAVAVAVLVLPLMAVPARAAAVDFAGAVALSNCSGSVVRTSAAQPSDPALVLTNGHCVRMLDVDEVVVDEPSSRTVTLINRDGTGSLRSVRADRLLYATMTDTDAAVYRLGVTYAEVEAAGSRALELSPTGPASGADIRVVSGYWKTIYSCALDGIVHRLREDQWSWPDAIRYAPACRTKGGTSGSPVVDAGTGLVVGVNNTANENGERCTLNNPCEEDETGAVTVRRGIGYGQQTHQIVPCVRPGAIDLTAPGCTLPRP</sequence>
<dbReference type="InterPro" id="IPR043504">
    <property type="entry name" value="Peptidase_S1_PA_chymotrypsin"/>
</dbReference>
<keyword evidence="1" id="KW-0732">Signal</keyword>
<dbReference type="AlphaFoldDB" id="A0A495XH71"/>